<reference evidence="1 2" key="1">
    <citation type="submission" date="2017-06" db="EMBL/GenBank/DDBJ databases">
        <title>Cmopartive genomic analysis of Ambrosia Fusariam Clade fungi.</title>
        <authorList>
            <person name="Stajich J.E."/>
            <person name="Carrillo J."/>
            <person name="Kijimoto T."/>
            <person name="Eskalen A."/>
            <person name="O'Donnell K."/>
            <person name="Kasson M."/>
        </authorList>
    </citation>
    <scope>NUCLEOTIDE SEQUENCE [LARGE SCALE GENOMIC DNA]</scope>
    <source>
        <strain evidence="1 2">NRRL 20438</strain>
    </source>
</reference>
<dbReference type="EMBL" id="NIZV01000751">
    <property type="protein sequence ID" value="RSL81538.1"/>
    <property type="molecule type" value="Genomic_DNA"/>
</dbReference>
<gene>
    <name evidence="1" type="ORF">CDV31_017023</name>
</gene>
<sequence>MEGRDDEDRPPYKLTTRQGELWDEFEDAAKEVAAGFAREKGLTDKKMKRLCLDMLVGLLDHQFKQNHYDSIVLSVLAIVGIAEDGGWVEPTEYMPKYSGVIKVARMLVLYQPWLEREEDVAEKMKTISEDEAREKVRGMCRIVQDKSQRFMTRVSEKEESGPTPMDWIFDTRTYGMKIRYATAAGGTIDWRGDEITYRQVRFTMNSLSGMFDTLVQEARSMLCELTLFGADNLEGLPRIEWTRIEDDHSEARQLSTRDNPPEDNIVRVEALILQVVTLKIRRIRDRCFSFTNRNLSPDDTQFLHMFCTTSQDLAENGVGLTGRTKWDLYDLVDGRLFFNILEALRNGRGVSSSILEQGKSLLEKVFGGRRVLGGEPLPDFILCKDRPTTPATLTAPAALPFRHPVFDQFFQDVSLQVETEHVEPAAVAVFRDLHHWHTYKPVATRKTRVEVLPSVSNNQ</sequence>
<dbReference type="AlphaFoldDB" id="A0A428RVJ6"/>
<organism evidence="1 2">
    <name type="scientific">Fusarium ambrosium</name>
    <dbReference type="NCBI Taxonomy" id="131363"/>
    <lineage>
        <taxon>Eukaryota</taxon>
        <taxon>Fungi</taxon>
        <taxon>Dikarya</taxon>
        <taxon>Ascomycota</taxon>
        <taxon>Pezizomycotina</taxon>
        <taxon>Sordariomycetes</taxon>
        <taxon>Hypocreomycetidae</taxon>
        <taxon>Hypocreales</taxon>
        <taxon>Nectriaceae</taxon>
        <taxon>Fusarium</taxon>
        <taxon>Fusarium solani species complex</taxon>
    </lineage>
</organism>
<protein>
    <submittedName>
        <fullName evidence="1">Uncharacterized protein</fullName>
    </submittedName>
</protein>
<evidence type="ECO:0000313" key="1">
    <source>
        <dbReference type="EMBL" id="RSL81538.1"/>
    </source>
</evidence>
<dbReference type="Proteomes" id="UP000288429">
    <property type="component" value="Unassembled WGS sequence"/>
</dbReference>
<evidence type="ECO:0000313" key="2">
    <source>
        <dbReference type="Proteomes" id="UP000288429"/>
    </source>
</evidence>
<name>A0A428RVJ6_9HYPO</name>
<comment type="caution">
    <text evidence="1">The sequence shown here is derived from an EMBL/GenBank/DDBJ whole genome shotgun (WGS) entry which is preliminary data.</text>
</comment>
<proteinExistence type="predicted"/>
<keyword evidence="2" id="KW-1185">Reference proteome</keyword>
<accession>A0A428RVJ6</accession>
<feature type="non-terminal residue" evidence="1">
    <location>
        <position position="459"/>
    </location>
</feature>